<proteinExistence type="predicted"/>
<gene>
    <name evidence="1" type="ORF">O181_111218</name>
</gene>
<dbReference type="Proteomes" id="UP000765509">
    <property type="component" value="Unassembled WGS sequence"/>
</dbReference>
<protein>
    <submittedName>
        <fullName evidence="1">Uncharacterized protein</fullName>
    </submittedName>
</protein>
<evidence type="ECO:0000313" key="2">
    <source>
        <dbReference type="Proteomes" id="UP000765509"/>
    </source>
</evidence>
<dbReference type="EMBL" id="AVOT02088293">
    <property type="protein sequence ID" value="MBW0571503.1"/>
    <property type="molecule type" value="Genomic_DNA"/>
</dbReference>
<comment type="caution">
    <text evidence="1">The sequence shown here is derived from an EMBL/GenBank/DDBJ whole genome shotgun (WGS) entry which is preliminary data.</text>
</comment>
<reference evidence="1" key="1">
    <citation type="submission" date="2021-03" db="EMBL/GenBank/DDBJ databases">
        <title>Draft genome sequence of rust myrtle Austropuccinia psidii MF-1, a brazilian biotype.</title>
        <authorList>
            <person name="Quecine M.C."/>
            <person name="Pachon D.M.R."/>
            <person name="Bonatelli M.L."/>
            <person name="Correr F.H."/>
            <person name="Franceschini L.M."/>
            <person name="Leite T.F."/>
            <person name="Margarido G.R.A."/>
            <person name="Almeida C.A."/>
            <person name="Ferrarezi J.A."/>
            <person name="Labate C.A."/>
        </authorList>
    </citation>
    <scope>NUCLEOTIDE SEQUENCE</scope>
    <source>
        <strain evidence="1">MF-1</strain>
    </source>
</reference>
<keyword evidence="2" id="KW-1185">Reference proteome</keyword>
<accession>A0A9Q3PRI5</accession>
<organism evidence="1 2">
    <name type="scientific">Austropuccinia psidii MF-1</name>
    <dbReference type="NCBI Taxonomy" id="1389203"/>
    <lineage>
        <taxon>Eukaryota</taxon>
        <taxon>Fungi</taxon>
        <taxon>Dikarya</taxon>
        <taxon>Basidiomycota</taxon>
        <taxon>Pucciniomycotina</taxon>
        <taxon>Pucciniomycetes</taxon>
        <taxon>Pucciniales</taxon>
        <taxon>Sphaerophragmiaceae</taxon>
        <taxon>Austropuccinia</taxon>
    </lineage>
</organism>
<dbReference type="AlphaFoldDB" id="A0A9Q3PRI5"/>
<sequence length="132" mass="14682">MTDIFCVSLKTRNEGCDTITISFKGYSYIINCIFPPNDKSTTPAYTPPTSVHCIDHPSPILVNSPPALGSHFATSPNNSPPVKIPPPLYSSSVTAASTNNYTSMINQQIFNQLFECFDTEFCHHAQDFHQYF</sequence>
<evidence type="ECO:0000313" key="1">
    <source>
        <dbReference type="EMBL" id="MBW0571503.1"/>
    </source>
</evidence>
<name>A0A9Q3PRI5_9BASI</name>